<keyword evidence="8" id="KW-1185">Reference proteome</keyword>
<evidence type="ECO:0000256" key="1">
    <source>
        <dbReference type="ARBA" id="ARBA00022741"/>
    </source>
</evidence>
<evidence type="ECO:0000256" key="5">
    <source>
        <dbReference type="ARBA" id="ARBA00049117"/>
    </source>
</evidence>
<dbReference type="RefSeq" id="WP_069510946.1">
    <property type="nucleotide sequence ID" value="NZ_CP194323.1"/>
</dbReference>
<keyword evidence="1" id="KW-0547">Nucleotide-binding</keyword>
<dbReference type="InterPro" id="IPR003495">
    <property type="entry name" value="CobW/HypB/UreG_nucleotide-bd"/>
</dbReference>
<gene>
    <name evidence="7" type="primary">yjiA</name>
    <name evidence="7" type="ORF">LYSIN_02256</name>
</gene>
<dbReference type="InterPro" id="IPR036627">
    <property type="entry name" value="CobW-likC_sf"/>
</dbReference>
<dbReference type="SUPFAM" id="SSF90002">
    <property type="entry name" value="Hypothetical protein YjiA, C-terminal domain"/>
    <property type="match status" value="1"/>
</dbReference>
<name>A0A2S5D3B9_LYSSH</name>
<evidence type="ECO:0000256" key="4">
    <source>
        <dbReference type="ARBA" id="ARBA00034320"/>
    </source>
</evidence>
<dbReference type="InterPro" id="IPR011629">
    <property type="entry name" value="CobW-like_C"/>
</dbReference>
<evidence type="ECO:0000313" key="8">
    <source>
        <dbReference type="Proteomes" id="UP000237319"/>
    </source>
</evidence>
<keyword evidence="2" id="KW-0378">Hydrolase</keyword>
<evidence type="ECO:0000259" key="6">
    <source>
        <dbReference type="SMART" id="SM00833"/>
    </source>
</evidence>
<proteinExistence type="inferred from homology"/>
<sequence length="334" mass="37407">MSTTKKAVTIITGSLGSGKTTLLQNLLTHHQLKENIAVIVNEFGKIGLDHYLLSQAEEQTGLLQGGCICCQAREDLVEELENYLFRYEQGEIEFDRIIIETTGLADPAPILFTIITNPILQHHFSVDGIITTVDAKNGAMQMRHHEATVKQISVADTVALTKIDLVTKEELDFIRAEIKRINPTCTIIQVENGNVEPSILYVDSKFCNSRLPSNYQLPPCNHTSQIQSISFAFLQPLNWNSFGVWLSLLLYARGENILRVKGMLDVGETGPIILNGVQHIIHPPIHLSEWPENMQISHIVFIMKDIPTTLLKQSLLSFQTFLGTEIDLMDVHSI</sequence>
<dbReference type="SUPFAM" id="SSF52540">
    <property type="entry name" value="P-loop containing nucleoside triphosphate hydrolases"/>
    <property type="match status" value="1"/>
</dbReference>
<comment type="caution">
    <text evidence="7">The sequence shown here is derived from an EMBL/GenBank/DDBJ whole genome shotgun (WGS) entry which is preliminary data.</text>
</comment>
<accession>A0A2S5D3B9</accession>
<dbReference type="Pfam" id="PF02492">
    <property type="entry name" value="cobW"/>
    <property type="match status" value="1"/>
</dbReference>
<dbReference type="SMART" id="SM00833">
    <property type="entry name" value="CobW_C"/>
    <property type="match status" value="1"/>
</dbReference>
<dbReference type="GO" id="GO:0016787">
    <property type="term" value="F:hydrolase activity"/>
    <property type="evidence" value="ECO:0007669"/>
    <property type="project" value="UniProtKB-KW"/>
</dbReference>
<dbReference type="GO" id="GO:0000166">
    <property type="term" value="F:nucleotide binding"/>
    <property type="evidence" value="ECO:0007669"/>
    <property type="project" value="UniProtKB-KW"/>
</dbReference>
<dbReference type="CDD" id="cd03112">
    <property type="entry name" value="CobW-like"/>
    <property type="match status" value="1"/>
</dbReference>
<dbReference type="Proteomes" id="UP000237319">
    <property type="component" value="Unassembled WGS sequence"/>
</dbReference>
<dbReference type="Pfam" id="PF07683">
    <property type="entry name" value="CobW_C"/>
    <property type="match status" value="1"/>
</dbReference>
<dbReference type="EMBL" id="PGLV01000001">
    <property type="protein sequence ID" value="POZ57472.1"/>
    <property type="molecule type" value="Genomic_DNA"/>
</dbReference>
<dbReference type="InterPro" id="IPR027417">
    <property type="entry name" value="P-loop_NTPase"/>
</dbReference>
<feature type="domain" description="CobW C-terminal" evidence="6">
    <location>
        <begin position="226"/>
        <end position="319"/>
    </location>
</feature>
<dbReference type="InterPro" id="IPR051316">
    <property type="entry name" value="Zinc-reg_GTPase_activator"/>
</dbReference>
<comment type="catalytic activity">
    <reaction evidence="5">
        <text>GTP + H2O = GDP + phosphate + H(+)</text>
        <dbReference type="Rhea" id="RHEA:19669"/>
        <dbReference type="ChEBI" id="CHEBI:15377"/>
        <dbReference type="ChEBI" id="CHEBI:15378"/>
        <dbReference type="ChEBI" id="CHEBI:37565"/>
        <dbReference type="ChEBI" id="CHEBI:43474"/>
        <dbReference type="ChEBI" id="CHEBI:58189"/>
    </reaction>
    <physiologicalReaction direction="left-to-right" evidence="5">
        <dbReference type="Rhea" id="RHEA:19670"/>
    </physiologicalReaction>
</comment>
<evidence type="ECO:0000256" key="3">
    <source>
        <dbReference type="ARBA" id="ARBA00023186"/>
    </source>
</evidence>
<dbReference type="PANTHER" id="PTHR13748:SF62">
    <property type="entry name" value="COBW DOMAIN-CONTAINING PROTEIN"/>
    <property type="match status" value="1"/>
</dbReference>
<dbReference type="PANTHER" id="PTHR13748">
    <property type="entry name" value="COBW-RELATED"/>
    <property type="match status" value="1"/>
</dbReference>
<evidence type="ECO:0000256" key="2">
    <source>
        <dbReference type="ARBA" id="ARBA00022801"/>
    </source>
</evidence>
<protein>
    <submittedName>
        <fullName evidence="7">Putative GTP-binding protein YjiA</fullName>
    </submittedName>
</protein>
<organism evidence="7 8">
    <name type="scientific">Lysinibacillus sphaericus</name>
    <name type="common">Bacillus sphaericus</name>
    <dbReference type="NCBI Taxonomy" id="1421"/>
    <lineage>
        <taxon>Bacteria</taxon>
        <taxon>Bacillati</taxon>
        <taxon>Bacillota</taxon>
        <taxon>Bacilli</taxon>
        <taxon>Bacillales</taxon>
        <taxon>Bacillaceae</taxon>
        <taxon>Lysinibacillus</taxon>
    </lineage>
</organism>
<keyword evidence="3" id="KW-0143">Chaperone</keyword>
<dbReference type="AlphaFoldDB" id="A0A2S5D3B9"/>
<comment type="similarity">
    <text evidence="4">Belongs to the SIMIBI class G3E GTPase family. ZNG1 subfamily.</text>
</comment>
<dbReference type="Gene3D" id="3.30.1220.10">
    <property type="entry name" value="CobW-like, C-terminal domain"/>
    <property type="match status" value="1"/>
</dbReference>
<dbReference type="Gene3D" id="3.40.50.300">
    <property type="entry name" value="P-loop containing nucleotide triphosphate hydrolases"/>
    <property type="match status" value="1"/>
</dbReference>
<dbReference type="GO" id="GO:0005737">
    <property type="term" value="C:cytoplasm"/>
    <property type="evidence" value="ECO:0007669"/>
    <property type="project" value="TreeGrafter"/>
</dbReference>
<reference evidence="7 8" key="1">
    <citation type="submission" date="2017-11" db="EMBL/GenBank/DDBJ databases">
        <title>Genome sequence of Lysinibacillus sphaericus, a lignin-degrading bacteria isolated from municipal solid waste soil.</title>
        <authorList>
            <person name="Persinoti G.F."/>
            <person name="Paixao D.A."/>
            <person name="Bugg T.D."/>
            <person name="Squina F.M."/>
        </authorList>
    </citation>
    <scope>NUCLEOTIDE SEQUENCE [LARGE SCALE GENOMIC DNA]</scope>
    <source>
        <strain evidence="7 8">A1</strain>
    </source>
</reference>
<evidence type="ECO:0000313" key="7">
    <source>
        <dbReference type="EMBL" id="POZ57472.1"/>
    </source>
</evidence>